<name>A0AAN6BKK3_ASPLE</name>
<dbReference type="Proteomes" id="UP000649114">
    <property type="component" value="Unassembled WGS sequence"/>
</dbReference>
<dbReference type="EMBL" id="JAAAPU010000292">
    <property type="protein sequence ID" value="KAF4199800.1"/>
    <property type="molecule type" value="Genomic_DNA"/>
</dbReference>
<dbReference type="InterPro" id="IPR035953">
    <property type="entry name" value="Dextranase_N-ter"/>
</dbReference>
<feature type="chain" id="PRO_5042999291" description="Glycoside hydrolase family 49 N-terminal domain-containing protein" evidence="4">
    <location>
        <begin position="18"/>
        <end position="496"/>
    </location>
</feature>
<dbReference type="GO" id="GO:0004553">
    <property type="term" value="F:hydrolase activity, hydrolyzing O-glycosyl compounds"/>
    <property type="evidence" value="ECO:0007669"/>
    <property type="project" value="InterPro"/>
</dbReference>
<dbReference type="GO" id="GO:0005576">
    <property type="term" value="C:extracellular region"/>
    <property type="evidence" value="ECO:0007669"/>
    <property type="project" value="UniProtKB-SubCell"/>
</dbReference>
<sequence length="496" mass="54647">MRSFFSIGAFAISLVLPHQSNLTASTHCGTDLCTWWHETGEVKTNSAMAPDVIMKLSGNDGNFPDDAGISIELDEGINMAWSRFEHSQDVDVRILRRDSQPVDVNVTIRPTALTFDTQHVASSLVIRVSANENGYQFSVEFADDLFTYQSSGNAIQPRALVRFAFLPGDLVPALGGPDTKVMTPGAFSLADIGGAPIVYFPPGVYWIDSEPLGLPRIRLDPSTYWVHLAPGAFVKGAVEYTTANKDFYATGHDALSGEIYVYQANADKWYAAEKRDLTSVRMWWHRRVQGSQVWHSAGPTISSPPFSTMDLKDGSTGRDDISMEDFDYKQDAKVRGVFYHCNDDGIKTYHSGVTATDLVIWKVFNDPIIHTGWQPRDVHSIAIDTLRIIHTRYRKSETYIPCAIIGASPIYNGEPALDPSMAISMSISNVVCEDPCRGLFRLTLLENYADFKVTGVRYLDGLIGGSAPIGDSIIATADDTTYSGSEDLIMGLQIED</sequence>
<reference evidence="6" key="2">
    <citation type="submission" date="2020-04" db="EMBL/GenBank/DDBJ databases">
        <authorList>
            <person name="Santos R.A.C."/>
            <person name="Steenwyk J.L."/>
            <person name="Rivero-Menendez O."/>
            <person name="Mead M.E."/>
            <person name="Silva L.P."/>
            <person name="Bastos R.W."/>
            <person name="Alastruey-Izquierdo A."/>
            <person name="Goldman G.H."/>
            <person name="Rokas A."/>
        </authorList>
    </citation>
    <scope>NUCLEOTIDE SEQUENCE</scope>
    <source>
        <strain evidence="6">CNM-CM8927</strain>
    </source>
</reference>
<proteinExistence type="predicted"/>
<dbReference type="InterPro" id="IPR011050">
    <property type="entry name" value="Pectin_lyase_fold/virulence"/>
</dbReference>
<dbReference type="InterPro" id="IPR012334">
    <property type="entry name" value="Pectin_lyas_fold"/>
</dbReference>
<evidence type="ECO:0000256" key="4">
    <source>
        <dbReference type="SAM" id="SignalP"/>
    </source>
</evidence>
<comment type="subcellular location">
    <subcellularLocation>
        <location evidence="1">Secreted</location>
    </subcellularLocation>
</comment>
<dbReference type="InterPro" id="IPR041274">
    <property type="entry name" value="IPU_b_solenoid"/>
</dbReference>
<keyword evidence="3 4" id="KW-0732">Signal</keyword>
<reference evidence="6" key="1">
    <citation type="journal article" date="2020" name="bioRxiv">
        <title>Genomic and phenotypic heterogeneity of clinical isolates of the human pathogens Aspergillus fumigatus, Aspergillus lentulus and Aspergillus fumigatiaffinis.</title>
        <authorList>
            <person name="dos Santos R.A.C."/>
            <person name="Steenwyk J.L."/>
            <person name="Rivero-Menendez O."/>
            <person name="Mead M.E."/>
            <person name="Silva L.P."/>
            <person name="Bastos R.W."/>
            <person name="Alastruey-Izquierdo A."/>
            <person name="Goldman G.H."/>
            <person name="Rokas A."/>
        </authorList>
    </citation>
    <scope>NUCLEOTIDE SEQUENCE</scope>
    <source>
        <strain evidence="6">CNM-CM8927</strain>
    </source>
</reference>
<evidence type="ECO:0000256" key="3">
    <source>
        <dbReference type="ARBA" id="ARBA00022729"/>
    </source>
</evidence>
<keyword evidence="2" id="KW-0964">Secreted</keyword>
<evidence type="ECO:0000259" key="5">
    <source>
        <dbReference type="Pfam" id="PF17433"/>
    </source>
</evidence>
<evidence type="ECO:0000256" key="1">
    <source>
        <dbReference type="ARBA" id="ARBA00004613"/>
    </source>
</evidence>
<evidence type="ECO:0000313" key="6">
    <source>
        <dbReference type="EMBL" id="KAF4199800.1"/>
    </source>
</evidence>
<gene>
    <name evidence="6" type="ORF">CNMCM8927_004766</name>
</gene>
<protein>
    <recommendedName>
        <fullName evidence="5">Glycoside hydrolase family 49 N-terminal domain-containing protein</fullName>
    </recommendedName>
</protein>
<dbReference type="Gene3D" id="2.60.350.10">
    <property type="entry name" value="Dextranase, N-terminal"/>
    <property type="match status" value="1"/>
</dbReference>
<dbReference type="InterPro" id="IPR023226">
    <property type="entry name" value="Glyco_hydro_49_N_dom"/>
</dbReference>
<dbReference type="Gene3D" id="2.160.20.10">
    <property type="entry name" value="Single-stranded right-handed beta-helix, Pectin lyase-like"/>
    <property type="match status" value="1"/>
</dbReference>
<evidence type="ECO:0000256" key="2">
    <source>
        <dbReference type="ARBA" id="ARBA00022525"/>
    </source>
</evidence>
<feature type="domain" description="Glycoside hydrolase family 49 N-terminal" evidence="5">
    <location>
        <begin position="63"/>
        <end position="154"/>
    </location>
</feature>
<dbReference type="SUPFAM" id="SSF51126">
    <property type="entry name" value="Pectin lyase-like"/>
    <property type="match status" value="1"/>
</dbReference>
<accession>A0AAN6BKK3</accession>
<dbReference type="SUPFAM" id="SSF101596">
    <property type="entry name" value="Dextranase, N-terminal domain"/>
    <property type="match status" value="1"/>
</dbReference>
<dbReference type="Pfam" id="PF17433">
    <property type="entry name" value="Glyco_hydro_49N"/>
    <property type="match status" value="2"/>
</dbReference>
<feature type="domain" description="Glycoside hydrolase family 49 N-terminal" evidence="5">
    <location>
        <begin position="23"/>
        <end position="50"/>
    </location>
</feature>
<organism evidence="6 7">
    <name type="scientific">Aspergillus lentulus</name>
    <dbReference type="NCBI Taxonomy" id="293939"/>
    <lineage>
        <taxon>Eukaryota</taxon>
        <taxon>Fungi</taxon>
        <taxon>Dikarya</taxon>
        <taxon>Ascomycota</taxon>
        <taxon>Pezizomycotina</taxon>
        <taxon>Eurotiomycetes</taxon>
        <taxon>Eurotiomycetidae</taxon>
        <taxon>Eurotiales</taxon>
        <taxon>Aspergillaceae</taxon>
        <taxon>Aspergillus</taxon>
        <taxon>Aspergillus subgen. Fumigati</taxon>
    </lineage>
</organism>
<dbReference type="AlphaFoldDB" id="A0AAN6BKK3"/>
<dbReference type="Pfam" id="PF18783">
    <property type="entry name" value="IPU_b_solenoid"/>
    <property type="match status" value="1"/>
</dbReference>
<feature type="signal peptide" evidence="4">
    <location>
        <begin position="1"/>
        <end position="17"/>
    </location>
</feature>
<comment type="caution">
    <text evidence="6">The sequence shown here is derived from an EMBL/GenBank/DDBJ whole genome shotgun (WGS) entry which is preliminary data.</text>
</comment>
<evidence type="ECO:0000313" key="7">
    <source>
        <dbReference type="Proteomes" id="UP000649114"/>
    </source>
</evidence>